<evidence type="ECO:0000313" key="1">
    <source>
        <dbReference type="EMBL" id="MEN2788759.1"/>
    </source>
</evidence>
<evidence type="ECO:0000313" key="2">
    <source>
        <dbReference type="Proteomes" id="UP001419910"/>
    </source>
</evidence>
<comment type="caution">
    <text evidence="1">The sequence shown here is derived from an EMBL/GenBank/DDBJ whole genome shotgun (WGS) entry which is preliminary data.</text>
</comment>
<gene>
    <name evidence="1" type="ORF">ABC974_03905</name>
</gene>
<proteinExistence type="predicted"/>
<accession>A0ABU9XYZ1</accession>
<organism evidence="1 2">
    <name type="scientific">Sphingomonas oligophenolica</name>
    <dbReference type="NCBI Taxonomy" id="301154"/>
    <lineage>
        <taxon>Bacteria</taxon>
        <taxon>Pseudomonadati</taxon>
        <taxon>Pseudomonadota</taxon>
        <taxon>Alphaproteobacteria</taxon>
        <taxon>Sphingomonadales</taxon>
        <taxon>Sphingomonadaceae</taxon>
        <taxon>Sphingomonas</taxon>
    </lineage>
</organism>
<dbReference type="EMBL" id="JBDIME010000002">
    <property type="protein sequence ID" value="MEN2788759.1"/>
    <property type="molecule type" value="Genomic_DNA"/>
</dbReference>
<name>A0ABU9XYZ1_9SPHN</name>
<keyword evidence="2" id="KW-1185">Reference proteome</keyword>
<protein>
    <submittedName>
        <fullName evidence="1">Uncharacterized protein</fullName>
    </submittedName>
</protein>
<dbReference type="RefSeq" id="WP_343890770.1">
    <property type="nucleotide sequence ID" value="NZ_BAAAEH010000035.1"/>
</dbReference>
<reference evidence="1 2" key="1">
    <citation type="submission" date="2024-05" db="EMBL/GenBank/DDBJ databases">
        <authorList>
            <person name="Liu Q."/>
            <person name="Xin Y.-H."/>
        </authorList>
    </citation>
    <scope>NUCLEOTIDE SEQUENCE [LARGE SCALE GENOMIC DNA]</scope>
    <source>
        <strain evidence="1 2">CGMCC 1.10181</strain>
    </source>
</reference>
<sequence>MPAWSAPFLGTARAQPPDRGARIGRYLLPNGHADRFLGPGRGEDFHHLTIIADGALIERALDLVLGIGLASGEGPGEVRMRATPAIDRGGRHIEEIGDIGFGQAMPAQLAGLLGADRQVRVGLRSGPDVCRGARTLAGGLRRGS</sequence>
<dbReference type="Proteomes" id="UP001419910">
    <property type="component" value="Unassembled WGS sequence"/>
</dbReference>